<evidence type="ECO:0000313" key="1">
    <source>
        <dbReference type="EMBL" id="JAD47074.1"/>
    </source>
</evidence>
<dbReference type="EMBL" id="GBRH01250821">
    <property type="protein sequence ID" value="JAD47074.1"/>
    <property type="molecule type" value="Transcribed_RNA"/>
</dbReference>
<reference evidence="1" key="1">
    <citation type="submission" date="2014-09" db="EMBL/GenBank/DDBJ databases">
        <authorList>
            <person name="Magalhaes I.L.F."/>
            <person name="Oliveira U."/>
            <person name="Santos F.R."/>
            <person name="Vidigal T.H.D.A."/>
            <person name="Brescovit A.D."/>
            <person name="Santos A.J."/>
        </authorList>
    </citation>
    <scope>NUCLEOTIDE SEQUENCE</scope>
    <source>
        <tissue evidence="1">Shoot tissue taken approximately 20 cm above the soil surface</tissue>
    </source>
</reference>
<name>A0A0A9A5Z7_ARUDO</name>
<accession>A0A0A9A5Z7</accession>
<reference evidence="1" key="2">
    <citation type="journal article" date="2015" name="Data Brief">
        <title>Shoot transcriptome of the giant reed, Arundo donax.</title>
        <authorList>
            <person name="Barrero R.A."/>
            <person name="Guerrero F.D."/>
            <person name="Moolhuijzen P."/>
            <person name="Goolsby J.A."/>
            <person name="Tidwell J."/>
            <person name="Bellgard S.E."/>
            <person name="Bellgard M.I."/>
        </authorList>
    </citation>
    <scope>NUCLEOTIDE SEQUENCE</scope>
    <source>
        <tissue evidence="1">Shoot tissue taken approximately 20 cm above the soil surface</tissue>
    </source>
</reference>
<protein>
    <submittedName>
        <fullName evidence="1">Uncharacterized protein</fullName>
    </submittedName>
</protein>
<proteinExistence type="predicted"/>
<dbReference type="AlphaFoldDB" id="A0A0A9A5Z7"/>
<organism evidence="1">
    <name type="scientific">Arundo donax</name>
    <name type="common">Giant reed</name>
    <name type="synonym">Donax arundinaceus</name>
    <dbReference type="NCBI Taxonomy" id="35708"/>
    <lineage>
        <taxon>Eukaryota</taxon>
        <taxon>Viridiplantae</taxon>
        <taxon>Streptophyta</taxon>
        <taxon>Embryophyta</taxon>
        <taxon>Tracheophyta</taxon>
        <taxon>Spermatophyta</taxon>
        <taxon>Magnoliopsida</taxon>
        <taxon>Liliopsida</taxon>
        <taxon>Poales</taxon>
        <taxon>Poaceae</taxon>
        <taxon>PACMAD clade</taxon>
        <taxon>Arundinoideae</taxon>
        <taxon>Arundineae</taxon>
        <taxon>Arundo</taxon>
    </lineage>
</organism>
<sequence>MSCLLLLNSTGTGSGLHLAQRNCRSVYTVQVPTMAKHSVMKLPAATVGGGSLPMLSP</sequence>